<reference evidence="2 3" key="1">
    <citation type="submission" date="2019-09" db="EMBL/GenBank/DDBJ databases">
        <title>Draft genome of the ectomycorrhizal ascomycete Sphaerosporella brunnea.</title>
        <authorList>
            <consortium name="DOE Joint Genome Institute"/>
            <person name="Benucci G.M."/>
            <person name="Marozzi G."/>
            <person name="Antonielli L."/>
            <person name="Sanchez S."/>
            <person name="Marco P."/>
            <person name="Wang X."/>
            <person name="Falini L.B."/>
            <person name="Barry K."/>
            <person name="Haridas S."/>
            <person name="Lipzen A."/>
            <person name="Labutti K."/>
            <person name="Grigoriev I.V."/>
            <person name="Murat C."/>
            <person name="Martin F."/>
            <person name="Albertini E."/>
            <person name="Donnini D."/>
            <person name="Bonito G."/>
        </authorList>
    </citation>
    <scope>NUCLEOTIDE SEQUENCE [LARGE SCALE GENOMIC DNA]</scope>
    <source>
        <strain evidence="2 3">Sb_GMNB300</strain>
    </source>
</reference>
<sequence>MMVQNYALVLSTYGVSIDSCQGDVTNTPSRPGAHSPVRVPVNPEHNFIPKHHTRGRLSAIHSHHCHHPIMLPIQREQEPEPYESVEARIQAAIEIVMETGEGNLKPAAVARDFNLPPRCFRTGRTPSKRGGQQRKRLRRSKSLQFASTRCDRDFWSSGRLGTNGLRPALNIEVLQRRAAALNLCGGEDFASWH</sequence>
<dbReference type="Proteomes" id="UP000326924">
    <property type="component" value="Unassembled WGS sequence"/>
</dbReference>
<name>A0A5J5EGY2_9PEZI</name>
<dbReference type="EMBL" id="VXIS01000374">
    <property type="protein sequence ID" value="KAA8894028.1"/>
    <property type="molecule type" value="Genomic_DNA"/>
</dbReference>
<feature type="compositionally biased region" description="Basic residues" evidence="1">
    <location>
        <begin position="131"/>
        <end position="141"/>
    </location>
</feature>
<keyword evidence="3" id="KW-1185">Reference proteome</keyword>
<evidence type="ECO:0000313" key="3">
    <source>
        <dbReference type="Proteomes" id="UP000326924"/>
    </source>
</evidence>
<proteinExistence type="predicted"/>
<feature type="region of interest" description="Disordered" evidence="1">
    <location>
        <begin position="122"/>
        <end position="144"/>
    </location>
</feature>
<comment type="caution">
    <text evidence="2">The sequence shown here is derived from an EMBL/GenBank/DDBJ whole genome shotgun (WGS) entry which is preliminary data.</text>
</comment>
<dbReference type="AlphaFoldDB" id="A0A5J5EGY2"/>
<dbReference type="InParanoid" id="A0A5J5EGY2"/>
<protein>
    <submittedName>
        <fullName evidence="2">Uncharacterized protein</fullName>
    </submittedName>
</protein>
<gene>
    <name evidence="2" type="ORF">FN846DRAFT_457363</name>
</gene>
<accession>A0A5J5EGY2</accession>
<organism evidence="2 3">
    <name type="scientific">Sphaerosporella brunnea</name>
    <dbReference type="NCBI Taxonomy" id="1250544"/>
    <lineage>
        <taxon>Eukaryota</taxon>
        <taxon>Fungi</taxon>
        <taxon>Dikarya</taxon>
        <taxon>Ascomycota</taxon>
        <taxon>Pezizomycotina</taxon>
        <taxon>Pezizomycetes</taxon>
        <taxon>Pezizales</taxon>
        <taxon>Pyronemataceae</taxon>
        <taxon>Sphaerosporella</taxon>
    </lineage>
</organism>
<evidence type="ECO:0000313" key="2">
    <source>
        <dbReference type="EMBL" id="KAA8894028.1"/>
    </source>
</evidence>
<evidence type="ECO:0000256" key="1">
    <source>
        <dbReference type="SAM" id="MobiDB-lite"/>
    </source>
</evidence>